<keyword evidence="1" id="KW-1133">Transmembrane helix</keyword>
<accession>A0A0W0W108</accession>
<dbReference type="InterPro" id="IPR003399">
    <property type="entry name" value="Mce/MlaD"/>
</dbReference>
<feature type="domain" description="Mce/MlaD" evidence="2">
    <location>
        <begin position="40"/>
        <end position="129"/>
    </location>
</feature>
<name>A0A0W0W108_9GAMM</name>
<dbReference type="AlphaFoldDB" id="A0A0W0W108"/>
<keyword evidence="4" id="KW-1185">Reference proteome</keyword>
<dbReference type="PANTHER" id="PTHR33371:SF4">
    <property type="entry name" value="INTERMEMBRANE PHOSPHOLIPID TRANSPORT SYSTEM BINDING PROTEIN MLAD"/>
    <property type="match status" value="1"/>
</dbReference>
<dbReference type="Proteomes" id="UP000054908">
    <property type="component" value="Unassembled WGS sequence"/>
</dbReference>
<dbReference type="RefSeq" id="WP_058452393.1">
    <property type="nucleotide sequence ID" value="NZ_CAAAIB010000004.1"/>
</dbReference>
<proteinExistence type="predicted"/>
<dbReference type="EMBL" id="LNYL01000042">
    <property type="protein sequence ID" value="KTD25854.1"/>
    <property type="molecule type" value="Genomic_DNA"/>
</dbReference>
<dbReference type="PATRIC" id="fig|466.6.peg.1711"/>
<comment type="caution">
    <text evidence="3">The sequence shown here is derived from an EMBL/GenBank/DDBJ whole genome shotgun (WGS) entry which is preliminary data.</text>
</comment>
<reference evidence="3 4" key="1">
    <citation type="submission" date="2015-11" db="EMBL/GenBank/DDBJ databases">
        <title>Genomic analysis of 38 Legionella species identifies large and diverse effector repertoires.</title>
        <authorList>
            <person name="Burstein D."/>
            <person name="Amaro F."/>
            <person name="Zusman T."/>
            <person name="Lifshitz Z."/>
            <person name="Cohen O."/>
            <person name="Gilbert J.A."/>
            <person name="Pupko T."/>
            <person name="Shuman H.A."/>
            <person name="Segal G."/>
        </authorList>
    </citation>
    <scope>NUCLEOTIDE SEQUENCE [LARGE SCALE GENOMIC DNA]</scope>
    <source>
        <strain evidence="3 4">PX-1-G2-E2</strain>
    </source>
</reference>
<dbReference type="STRING" id="466.Lmac_1625"/>
<protein>
    <submittedName>
        <fullName evidence="3">Putative transmembrane protein</fullName>
    </submittedName>
</protein>
<dbReference type="Pfam" id="PF02470">
    <property type="entry name" value="MlaD"/>
    <property type="match status" value="1"/>
</dbReference>
<evidence type="ECO:0000313" key="3">
    <source>
        <dbReference type="EMBL" id="KTD25854.1"/>
    </source>
</evidence>
<sequence>MRQERLYTLVGLFVGGAISLTIIIGLYAYDEYIREKVETYVMFFRGSLAGLNVASDVTYRGVKIGEVKRIEVTENEAGNKIKIPVYVQFFVERTFVGNQSPIQLLISKGYVAKITKPNYLTGVASIDIEETTLPQSYMKAEFRGYPIFPTNNEPREYTSLDEAFRAAKKAFEDISDFVHSAKVNDAFDATKNMALSMDRLVTHLHELIPPTFTNFNHSLREVSALAGNLDHLMPPIFIAFGESLKQVDKSLNQFSTLATNLDEVVLPTFNTFNQSMKDVSAAANATQNLTDYLLRYPESLLRGRK</sequence>
<dbReference type="PANTHER" id="PTHR33371">
    <property type="entry name" value="INTERMEMBRANE PHOSPHOLIPID TRANSPORT SYSTEM BINDING PROTEIN MLAD-RELATED"/>
    <property type="match status" value="1"/>
</dbReference>
<keyword evidence="1" id="KW-0472">Membrane</keyword>
<keyword evidence="1 3" id="KW-0812">Transmembrane</keyword>
<dbReference type="InterPro" id="IPR052336">
    <property type="entry name" value="MlaD_Phospholipid_Transporter"/>
</dbReference>
<feature type="transmembrane region" description="Helical" evidence="1">
    <location>
        <begin position="6"/>
        <end position="29"/>
    </location>
</feature>
<organism evidence="3 4">
    <name type="scientific">Legionella maceachernii</name>
    <dbReference type="NCBI Taxonomy" id="466"/>
    <lineage>
        <taxon>Bacteria</taxon>
        <taxon>Pseudomonadati</taxon>
        <taxon>Pseudomonadota</taxon>
        <taxon>Gammaproteobacteria</taxon>
        <taxon>Legionellales</taxon>
        <taxon>Legionellaceae</taxon>
        <taxon>Legionella</taxon>
    </lineage>
</organism>
<evidence type="ECO:0000313" key="4">
    <source>
        <dbReference type="Proteomes" id="UP000054908"/>
    </source>
</evidence>
<dbReference type="OrthoDB" id="9806984at2"/>
<gene>
    <name evidence="3" type="ORF">Lmac_1625</name>
</gene>
<evidence type="ECO:0000256" key="1">
    <source>
        <dbReference type="SAM" id="Phobius"/>
    </source>
</evidence>
<evidence type="ECO:0000259" key="2">
    <source>
        <dbReference type="Pfam" id="PF02470"/>
    </source>
</evidence>